<dbReference type="Pfam" id="PF24681">
    <property type="entry name" value="Kelch_KLHDC2_KLHL20_DRC7"/>
    <property type="match status" value="1"/>
</dbReference>
<name>W8BU06_CERCA</name>
<dbReference type="OrthoDB" id="7939561at2759"/>
<gene>
    <name evidence="4" type="primary">KLHL5</name>
</gene>
<reference evidence="4" key="2">
    <citation type="journal article" date="2014" name="BMC Genomics">
        <title>A genomic perspective to assessing quality of mass-reared SIT flies used in Mediterranean fruit fly (Ceratitis capitata) eradication in California.</title>
        <authorList>
            <person name="Calla B."/>
            <person name="Hall B."/>
            <person name="Hou S."/>
            <person name="Geib S.M."/>
        </authorList>
    </citation>
    <scope>NUCLEOTIDE SEQUENCE</scope>
</reference>
<dbReference type="EMBL" id="GAMC01001720">
    <property type="protein sequence ID" value="JAC04836.1"/>
    <property type="molecule type" value="mRNA"/>
</dbReference>
<proteinExistence type="evidence at transcript level"/>
<dbReference type="InterPro" id="IPR006652">
    <property type="entry name" value="Kelch_1"/>
</dbReference>
<reference evidence="4" key="1">
    <citation type="submission" date="2013-07" db="EMBL/GenBank/DDBJ databases">
        <authorList>
            <person name="Geib S."/>
        </authorList>
    </citation>
    <scope>NUCLEOTIDE SEQUENCE</scope>
</reference>
<evidence type="ECO:0000259" key="3">
    <source>
        <dbReference type="SMART" id="SM00875"/>
    </source>
</evidence>
<evidence type="ECO:0000313" key="4">
    <source>
        <dbReference type="EMBL" id="JAC04836.1"/>
    </source>
</evidence>
<dbReference type="Gene3D" id="1.25.40.420">
    <property type="match status" value="1"/>
</dbReference>
<protein>
    <submittedName>
        <fullName evidence="4">Kelch-like protein 5</fullName>
    </submittedName>
</protein>
<dbReference type="PANTHER" id="PTHR24412:SF489">
    <property type="entry name" value="RING FINGER DOMAIN AND KELCH REPEAT-CONTAINING PROTEIN DDB_G0271372"/>
    <property type="match status" value="1"/>
</dbReference>
<keyword evidence="1" id="KW-0880">Kelch repeat</keyword>
<dbReference type="Pfam" id="PF07707">
    <property type="entry name" value="BACK"/>
    <property type="match status" value="1"/>
</dbReference>
<dbReference type="Gene3D" id="2.120.10.80">
    <property type="entry name" value="Kelch-type beta propeller"/>
    <property type="match status" value="1"/>
</dbReference>
<dbReference type="SUPFAM" id="SSF117281">
    <property type="entry name" value="Kelch motif"/>
    <property type="match status" value="1"/>
</dbReference>
<dbReference type="SMART" id="SM00875">
    <property type="entry name" value="BACK"/>
    <property type="match status" value="1"/>
</dbReference>
<organism evidence="4">
    <name type="scientific">Ceratitis capitata</name>
    <name type="common">Mediterranean fruit fly</name>
    <name type="synonym">Tephritis capitata</name>
    <dbReference type="NCBI Taxonomy" id="7213"/>
    <lineage>
        <taxon>Eukaryota</taxon>
        <taxon>Metazoa</taxon>
        <taxon>Ecdysozoa</taxon>
        <taxon>Arthropoda</taxon>
        <taxon>Hexapoda</taxon>
        <taxon>Insecta</taxon>
        <taxon>Pterygota</taxon>
        <taxon>Neoptera</taxon>
        <taxon>Endopterygota</taxon>
        <taxon>Diptera</taxon>
        <taxon>Brachycera</taxon>
        <taxon>Muscomorpha</taxon>
        <taxon>Tephritoidea</taxon>
        <taxon>Tephritidae</taxon>
        <taxon>Ceratitis</taxon>
        <taxon>Ceratitis</taxon>
    </lineage>
</organism>
<keyword evidence="2" id="KW-0677">Repeat</keyword>
<dbReference type="PANTHER" id="PTHR24412">
    <property type="entry name" value="KELCH PROTEIN"/>
    <property type="match status" value="1"/>
</dbReference>
<dbReference type="AlphaFoldDB" id="W8BU06"/>
<sequence>MTSLLESSHDEIIRNTVENFSKVCNSADFLAIAPALLQKIVTSNKLDIDCELDVFNTLVRWYEHDKENREKWISLLISSLRLNQFDPAFIIQYIKPLPRCEQLVAQALSRINEPTNTLSRNLPEQGKTRSERNCTLLVLNDVKKLKFMLRYDRTLEKWQKCFQFKFVDYSFGLIYHEKALLFIGGRGRGIQRNATVKRLDLETLTWSEMSKMSQRRDDLCVVKLDEKIYAFGGHDGGEPFNTAEIYDIHTNRWQSLQPMSYHRYGAGAIAFDGKIYIFGGLSIHCEPLNSVECFDPMTNNWRECAKMEGARGWPGVTILNGMIYIVGGYNEGWINTVERFEPQSNVWTKISPLNSPRFGVCAITVDSRIWAITGDDKYVAEEYDFEQNKWTEKTPLPAYGIFSSVEVPNQLINKLHTKYYANNRVEMF</sequence>
<evidence type="ECO:0000256" key="1">
    <source>
        <dbReference type="ARBA" id="ARBA00022441"/>
    </source>
</evidence>
<dbReference type="SMART" id="SM00612">
    <property type="entry name" value="Kelch"/>
    <property type="match status" value="4"/>
</dbReference>
<dbReference type="InterPro" id="IPR011705">
    <property type="entry name" value="BACK"/>
</dbReference>
<feature type="domain" description="BACK" evidence="3">
    <location>
        <begin position="4"/>
        <end position="95"/>
    </location>
</feature>
<dbReference type="InterPro" id="IPR015915">
    <property type="entry name" value="Kelch-typ_b-propeller"/>
</dbReference>
<accession>W8BU06</accession>
<evidence type="ECO:0000256" key="2">
    <source>
        <dbReference type="ARBA" id="ARBA00022737"/>
    </source>
</evidence>